<reference evidence="1" key="1">
    <citation type="submission" date="2021-06" db="EMBL/GenBank/DDBJ databases">
        <authorList>
            <person name="Kallberg Y."/>
            <person name="Tangrot J."/>
            <person name="Rosling A."/>
        </authorList>
    </citation>
    <scope>NUCLEOTIDE SEQUENCE</scope>
    <source>
        <strain evidence="1">28 12/20/2015</strain>
    </source>
</reference>
<gene>
    <name evidence="1" type="ORF">SPELUC_LOCUS17103</name>
</gene>
<protein>
    <submittedName>
        <fullName evidence="1">726_t:CDS:1</fullName>
    </submittedName>
</protein>
<sequence length="75" mass="8231">FLFEKKHFNMYKCTMTPDQGNNLQGWLLAIASGFACCIGASAVFSDLFIPKLKGIKHKQNLNFMVASFALGSGVL</sequence>
<evidence type="ECO:0000313" key="1">
    <source>
        <dbReference type="EMBL" id="CAG8789606.1"/>
    </source>
</evidence>
<proteinExistence type="predicted"/>
<feature type="non-terminal residue" evidence="1">
    <location>
        <position position="75"/>
    </location>
</feature>
<evidence type="ECO:0000313" key="2">
    <source>
        <dbReference type="Proteomes" id="UP000789366"/>
    </source>
</evidence>
<feature type="non-terminal residue" evidence="1">
    <location>
        <position position="1"/>
    </location>
</feature>
<keyword evidence="2" id="KW-1185">Reference proteome</keyword>
<organism evidence="1 2">
    <name type="scientific">Cetraspora pellucida</name>
    <dbReference type="NCBI Taxonomy" id="1433469"/>
    <lineage>
        <taxon>Eukaryota</taxon>
        <taxon>Fungi</taxon>
        <taxon>Fungi incertae sedis</taxon>
        <taxon>Mucoromycota</taxon>
        <taxon>Glomeromycotina</taxon>
        <taxon>Glomeromycetes</taxon>
        <taxon>Diversisporales</taxon>
        <taxon>Gigasporaceae</taxon>
        <taxon>Cetraspora</taxon>
    </lineage>
</organism>
<name>A0ACA9REE3_9GLOM</name>
<dbReference type="Proteomes" id="UP000789366">
    <property type="component" value="Unassembled WGS sequence"/>
</dbReference>
<comment type="caution">
    <text evidence="1">The sequence shown here is derived from an EMBL/GenBank/DDBJ whole genome shotgun (WGS) entry which is preliminary data.</text>
</comment>
<dbReference type="EMBL" id="CAJVPW010067785">
    <property type="protein sequence ID" value="CAG8789606.1"/>
    <property type="molecule type" value="Genomic_DNA"/>
</dbReference>
<accession>A0ACA9REE3</accession>